<dbReference type="InterPro" id="IPR048279">
    <property type="entry name" value="MdtK-like"/>
</dbReference>
<feature type="transmembrane region" description="Helical" evidence="10">
    <location>
        <begin position="104"/>
        <end position="127"/>
    </location>
</feature>
<dbReference type="GO" id="GO:0006811">
    <property type="term" value="P:monoatomic ion transport"/>
    <property type="evidence" value="ECO:0007669"/>
    <property type="project" value="UniProtKB-KW"/>
</dbReference>
<evidence type="ECO:0000256" key="8">
    <source>
        <dbReference type="ARBA" id="ARBA00023136"/>
    </source>
</evidence>
<feature type="transmembrane region" description="Helical" evidence="10">
    <location>
        <begin position="203"/>
        <end position="223"/>
    </location>
</feature>
<keyword evidence="2" id="KW-0813">Transport</keyword>
<dbReference type="InterPro" id="IPR002528">
    <property type="entry name" value="MATE_fam"/>
</dbReference>
<protein>
    <recommendedName>
        <fullName evidence="9">Multidrug-efflux transporter</fullName>
    </recommendedName>
</protein>
<reference evidence="11" key="1">
    <citation type="submission" date="2018-05" db="EMBL/GenBank/DDBJ databases">
        <authorList>
            <person name="Lanie J.A."/>
            <person name="Ng W.-L."/>
            <person name="Kazmierczak K.M."/>
            <person name="Andrzejewski T.M."/>
            <person name="Davidsen T.M."/>
            <person name="Wayne K.J."/>
            <person name="Tettelin H."/>
            <person name="Glass J.I."/>
            <person name="Rusch D."/>
            <person name="Podicherti R."/>
            <person name="Tsui H.-C.T."/>
            <person name="Winkler M.E."/>
        </authorList>
    </citation>
    <scope>NUCLEOTIDE SEQUENCE</scope>
</reference>
<sequence length="457" mass="49495">MSERMRKRSKMRDMTRGSIPRNLWHLSWPQMAESFFSVADQLADLFWAGRVGYKAIAGLGVSQTYIMILMTARMGLDASMRAMISRAIGAGETSYANHVLAQSIVLTLVWSLVIGIPGIIFTDFLLGLVGVSEEVVDIASGYMKLQFIAMSIMSFQRLTGGALQAAGDSITPLKAATVSRMVHLITSPFLIFGWFMFPHMDLAGAGMANIIAQVLGLSINLYVLFRGTSRLKLSFSGYKIDFSLMWRLIRIGMPAALTGMQRSSSQLILLIVVASFGDGPAAAFALSRRAENVVNHTSRGLGRAGGALAGQNLGAGHIERAKSSISWAIVYSAVLSAVAMVVFFVFPSQIAEFFNESPEFVSNTATWIWILAFATFPMSSVQVFTQGIANTGATMAPMVITLSTMWLLEVPIAILLAHQTSLAAQGVPWGVVIGNSARSIAFFVYFARGTWLKPGVM</sequence>
<feature type="transmembrane region" description="Helical" evidence="10">
    <location>
        <begin position="325"/>
        <end position="346"/>
    </location>
</feature>
<dbReference type="GO" id="GO:0015297">
    <property type="term" value="F:antiporter activity"/>
    <property type="evidence" value="ECO:0007669"/>
    <property type="project" value="UniProtKB-KW"/>
</dbReference>
<evidence type="ECO:0000256" key="3">
    <source>
        <dbReference type="ARBA" id="ARBA00022449"/>
    </source>
</evidence>
<keyword evidence="5 10" id="KW-0812">Transmembrane</keyword>
<keyword evidence="3" id="KW-0050">Antiport</keyword>
<dbReference type="EMBL" id="UINC01005767">
    <property type="protein sequence ID" value="SVA23417.1"/>
    <property type="molecule type" value="Genomic_DNA"/>
</dbReference>
<evidence type="ECO:0000256" key="10">
    <source>
        <dbReference type="SAM" id="Phobius"/>
    </source>
</evidence>
<dbReference type="PANTHER" id="PTHR43298:SF2">
    <property type="entry name" value="FMN_FAD EXPORTER YEEO-RELATED"/>
    <property type="match status" value="1"/>
</dbReference>
<evidence type="ECO:0000256" key="1">
    <source>
        <dbReference type="ARBA" id="ARBA00004651"/>
    </source>
</evidence>
<evidence type="ECO:0000256" key="6">
    <source>
        <dbReference type="ARBA" id="ARBA00022989"/>
    </source>
</evidence>
<feature type="transmembrane region" description="Helical" evidence="10">
    <location>
        <begin position="429"/>
        <end position="447"/>
    </location>
</feature>
<dbReference type="GO" id="GO:0042910">
    <property type="term" value="F:xenobiotic transmembrane transporter activity"/>
    <property type="evidence" value="ECO:0007669"/>
    <property type="project" value="InterPro"/>
</dbReference>
<evidence type="ECO:0000256" key="7">
    <source>
        <dbReference type="ARBA" id="ARBA00023065"/>
    </source>
</evidence>
<dbReference type="Pfam" id="PF01554">
    <property type="entry name" value="MatE"/>
    <property type="match status" value="2"/>
</dbReference>
<dbReference type="NCBIfam" id="TIGR00797">
    <property type="entry name" value="matE"/>
    <property type="match status" value="1"/>
</dbReference>
<feature type="transmembrane region" description="Helical" evidence="10">
    <location>
        <begin position="366"/>
        <end position="384"/>
    </location>
</feature>
<gene>
    <name evidence="11" type="ORF">METZ01_LOCUS76271</name>
</gene>
<dbReference type="CDD" id="cd13137">
    <property type="entry name" value="MATE_NorM_like"/>
    <property type="match status" value="1"/>
</dbReference>
<dbReference type="GO" id="GO:0005886">
    <property type="term" value="C:plasma membrane"/>
    <property type="evidence" value="ECO:0007669"/>
    <property type="project" value="UniProtKB-SubCell"/>
</dbReference>
<keyword evidence="6 10" id="KW-1133">Transmembrane helix</keyword>
<keyword evidence="4" id="KW-1003">Cell membrane</keyword>
<dbReference type="PANTHER" id="PTHR43298">
    <property type="entry name" value="MULTIDRUG RESISTANCE PROTEIN NORM-RELATED"/>
    <property type="match status" value="1"/>
</dbReference>
<dbReference type="AlphaFoldDB" id="A0A381U7T2"/>
<comment type="subcellular location">
    <subcellularLocation>
        <location evidence="1">Cell membrane</location>
        <topology evidence="1">Multi-pass membrane protein</topology>
    </subcellularLocation>
</comment>
<evidence type="ECO:0000256" key="2">
    <source>
        <dbReference type="ARBA" id="ARBA00022448"/>
    </source>
</evidence>
<evidence type="ECO:0000256" key="5">
    <source>
        <dbReference type="ARBA" id="ARBA00022692"/>
    </source>
</evidence>
<dbReference type="InterPro" id="IPR050222">
    <property type="entry name" value="MATE_MdtK"/>
</dbReference>
<proteinExistence type="predicted"/>
<evidence type="ECO:0000256" key="4">
    <source>
        <dbReference type="ARBA" id="ARBA00022475"/>
    </source>
</evidence>
<feature type="transmembrane region" description="Helical" evidence="10">
    <location>
        <begin position="396"/>
        <end position="417"/>
    </location>
</feature>
<keyword evidence="8 10" id="KW-0472">Membrane</keyword>
<name>A0A381U7T2_9ZZZZ</name>
<evidence type="ECO:0000313" key="11">
    <source>
        <dbReference type="EMBL" id="SVA23417.1"/>
    </source>
</evidence>
<evidence type="ECO:0000256" key="9">
    <source>
        <dbReference type="ARBA" id="ARBA00031636"/>
    </source>
</evidence>
<organism evidence="11">
    <name type="scientific">marine metagenome</name>
    <dbReference type="NCBI Taxonomy" id="408172"/>
    <lineage>
        <taxon>unclassified sequences</taxon>
        <taxon>metagenomes</taxon>
        <taxon>ecological metagenomes</taxon>
    </lineage>
</organism>
<accession>A0A381U7T2</accession>
<keyword evidence="7" id="KW-0406">Ion transport</keyword>
<dbReference type="PIRSF" id="PIRSF006603">
    <property type="entry name" value="DinF"/>
    <property type="match status" value="1"/>
</dbReference>